<dbReference type="InterPro" id="IPR016024">
    <property type="entry name" value="ARM-type_fold"/>
</dbReference>
<name>A0A059F498_9MICR</name>
<evidence type="ECO:0000313" key="3">
    <source>
        <dbReference type="Proteomes" id="UP000030655"/>
    </source>
</evidence>
<dbReference type="Proteomes" id="UP000030655">
    <property type="component" value="Unassembled WGS sequence"/>
</dbReference>
<dbReference type="Gene3D" id="1.25.10.10">
    <property type="entry name" value="Leucine-rich Repeat Variant"/>
    <property type="match status" value="1"/>
</dbReference>
<evidence type="ECO:0008006" key="4">
    <source>
        <dbReference type="Google" id="ProtNLM"/>
    </source>
</evidence>
<dbReference type="EMBL" id="KK365136">
    <property type="protein sequence ID" value="KCZ81796.1"/>
    <property type="molecule type" value="Genomic_DNA"/>
</dbReference>
<evidence type="ECO:0000313" key="2">
    <source>
        <dbReference type="EMBL" id="KCZ81796.1"/>
    </source>
</evidence>
<organism evidence="2 3">
    <name type="scientific">Anncaliia algerae PRA339</name>
    <dbReference type="NCBI Taxonomy" id="1288291"/>
    <lineage>
        <taxon>Eukaryota</taxon>
        <taxon>Fungi</taxon>
        <taxon>Fungi incertae sedis</taxon>
        <taxon>Microsporidia</taxon>
        <taxon>Tubulinosematoidea</taxon>
        <taxon>Tubulinosematidae</taxon>
        <taxon>Anncaliia</taxon>
    </lineage>
</organism>
<dbReference type="HOGENOM" id="CLU_595849_0_0_1"/>
<gene>
    <name evidence="2" type="ORF">H312_00693</name>
</gene>
<reference evidence="2 3" key="2">
    <citation type="submission" date="2014-03" db="EMBL/GenBank/DDBJ databases">
        <title>The Genome Sequence of Anncaliia algerae insect isolate PRA339.</title>
        <authorList>
            <consortium name="The Broad Institute Genome Sequencing Platform"/>
            <consortium name="The Broad Institute Genome Sequencing Center for Infectious Disease"/>
            <person name="Cuomo C."/>
            <person name="Becnel J."/>
            <person name="Sanscrainte N."/>
            <person name="Walker B."/>
            <person name="Young S.K."/>
            <person name="Zeng Q."/>
            <person name="Gargeya S."/>
            <person name="Fitzgerald M."/>
            <person name="Haas B."/>
            <person name="Abouelleil A."/>
            <person name="Alvarado L."/>
            <person name="Arachchi H.M."/>
            <person name="Berlin A.M."/>
            <person name="Chapman S.B."/>
            <person name="Dewar J."/>
            <person name="Goldberg J."/>
            <person name="Griggs A."/>
            <person name="Gujja S."/>
            <person name="Hansen M."/>
            <person name="Howarth C."/>
            <person name="Imamovic A."/>
            <person name="Larimer J."/>
            <person name="McCowan C."/>
            <person name="Murphy C."/>
            <person name="Neiman D."/>
            <person name="Pearson M."/>
            <person name="Priest M."/>
            <person name="Roberts A."/>
            <person name="Saif S."/>
            <person name="Shea T."/>
            <person name="Sisk P."/>
            <person name="Sykes S."/>
            <person name="Wortman J."/>
            <person name="Nusbaum C."/>
            <person name="Birren B."/>
        </authorList>
    </citation>
    <scope>NUCLEOTIDE SEQUENCE [LARGE SCALE GENOMIC DNA]</scope>
    <source>
        <strain evidence="2 3">PRA339</strain>
    </source>
</reference>
<sequence length="469" mass="55570">MEIENLLSSLDNDQILLNTAKNLEKYVGPKNKITLEILNRLIALPHKPNFLLRIAALILLENVDFKKSVHLLVLIFENCSIQERFRFINEMSKSKFYVQRMCVPYLIRLFWFDTIDFMELFERVEKNEPVYKEVKKSTTPELKEIILSLLNDEVEYIIKKTILVLTENLLNILNRGEIEEIITKITKESFNLQPMIVNLCLLIAKDDFPLDNWKVRINYAKLCHNFLNPRVLTLAEDESEEVRICLSNNLMNIKKNDELVAILSTDKNPFVKSNVIKYLCLTNQNIPNDIINESWEVKLSLLNNCQSLKYIDLVIGTINSLKDSKNWRVRKSVLDFCYKILLENKQLERNEMFIPIKEVFLSFIYDKVSEIRNALKNYILEFEVEDNFIRKVLLNPNFKYRMIIIKYIVKNKIIWGIKELSRDILEIRKELINEVNNYEINEDILNILHEMINCEEKEIKDLIENIINQ</sequence>
<evidence type="ECO:0000256" key="1">
    <source>
        <dbReference type="SAM" id="Coils"/>
    </source>
</evidence>
<reference evidence="3" key="1">
    <citation type="submission" date="2013-02" db="EMBL/GenBank/DDBJ databases">
        <authorList>
            <consortium name="The Broad Institute Genome Sequencing Platform"/>
            <person name="Cuomo C."/>
            <person name="Becnel J."/>
            <person name="Sanscrainte N."/>
            <person name="Walker B."/>
            <person name="Young S.K."/>
            <person name="Zeng Q."/>
            <person name="Gargeya S."/>
            <person name="Fitzgerald M."/>
            <person name="Haas B."/>
            <person name="Abouelleil A."/>
            <person name="Alvarado L."/>
            <person name="Arachchi H.M."/>
            <person name="Berlin A.M."/>
            <person name="Chapman S.B."/>
            <person name="Dewar J."/>
            <person name="Goldberg J."/>
            <person name="Griggs A."/>
            <person name="Gujja S."/>
            <person name="Hansen M."/>
            <person name="Howarth C."/>
            <person name="Imamovic A."/>
            <person name="Larimer J."/>
            <person name="McCowan C."/>
            <person name="Murphy C."/>
            <person name="Neiman D."/>
            <person name="Pearson M."/>
            <person name="Priest M."/>
            <person name="Roberts A."/>
            <person name="Saif S."/>
            <person name="Shea T."/>
            <person name="Sisk P."/>
            <person name="Sykes S."/>
            <person name="Wortman J."/>
            <person name="Nusbaum C."/>
            <person name="Birren B."/>
        </authorList>
    </citation>
    <scope>NUCLEOTIDE SEQUENCE [LARGE SCALE GENOMIC DNA]</scope>
    <source>
        <strain evidence="3">PRA339</strain>
    </source>
</reference>
<keyword evidence="1" id="KW-0175">Coiled coil</keyword>
<dbReference type="SUPFAM" id="SSF48371">
    <property type="entry name" value="ARM repeat"/>
    <property type="match status" value="1"/>
</dbReference>
<proteinExistence type="predicted"/>
<dbReference type="VEuPathDB" id="MicrosporidiaDB:H312_00693"/>
<dbReference type="STRING" id="1288291.A0A059F498"/>
<dbReference type="InterPro" id="IPR011989">
    <property type="entry name" value="ARM-like"/>
</dbReference>
<keyword evidence="3" id="KW-1185">Reference proteome</keyword>
<feature type="coiled-coil region" evidence="1">
    <location>
        <begin position="417"/>
        <end position="465"/>
    </location>
</feature>
<protein>
    <recommendedName>
        <fullName evidence="4">Condensin complex subunit 1 C-terminal domain-containing protein</fullName>
    </recommendedName>
</protein>
<dbReference type="AlphaFoldDB" id="A0A059F498"/>
<dbReference type="OrthoDB" id="2187960at2759"/>
<accession>A0A059F498</accession>